<dbReference type="Proteomes" id="UP001243330">
    <property type="component" value="Unassembled WGS sequence"/>
</dbReference>
<protein>
    <submittedName>
        <fullName evidence="1">Uncharacterized protein</fullName>
    </submittedName>
</protein>
<name>A0AAD9AKE8_9PEZI</name>
<evidence type="ECO:0000313" key="1">
    <source>
        <dbReference type="EMBL" id="KAK1850118.1"/>
    </source>
</evidence>
<proteinExistence type="predicted"/>
<organism evidence="1 2">
    <name type="scientific">Colletotrichum chrysophilum</name>
    <dbReference type="NCBI Taxonomy" id="1836956"/>
    <lineage>
        <taxon>Eukaryota</taxon>
        <taxon>Fungi</taxon>
        <taxon>Dikarya</taxon>
        <taxon>Ascomycota</taxon>
        <taxon>Pezizomycotina</taxon>
        <taxon>Sordariomycetes</taxon>
        <taxon>Hypocreomycetidae</taxon>
        <taxon>Glomerellales</taxon>
        <taxon>Glomerellaceae</taxon>
        <taxon>Colletotrichum</taxon>
        <taxon>Colletotrichum gloeosporioides species complex</taxon>
    </lineage>
</organism>
<dbReference type="AlphaFoldDB" id="A0AAD9AKE8"/>
<dbReference type="EMBL" id="JAQOWY010000127">
    <property type="protein sequence ID" value="KAK1850118.1"/>
    <property type="molecule type" value="Genomic_DNA"/>
</dbReference>
<accession>A0AAD9AKE8</accession>
<reference evidence="1" key="1">
    <citation type="submission" date="2023-01" db="EMBL/GenBank/DDBJ databases">
        <title>Colletotrichum chrysophilum M932 genome sequence.</title>
        <authorList>
            <person name="Baroncelli R."/>
        </authorList>
    </citation>
    <scope>NUCLEOTIDE SEQUENCE</scope>
    <source>
        <strain evidence="1">M932</strain>
    </source>
</reference>
<keyword evidence="2" id="KW-1185">Reference proteome</keyword>
<evidence type="ECO:0000313" key="2">
    <source>
        <dbReference type="Proteomes" id="UP001243330"/>
    </source>
</evidence>
<sequence length="97" mass="10550">MRVRATCRIHISTRSGTSTLLRISATSTSTSTYITSPTTTVTSKRPASLPVIPISYRIPSPPVTAPGCCSPLTRASFPVRPLNKPFFFSRRPDPCAR</sequence>
<gene>
    <name evidence="1" type="ORF">CCHR01_07275</name>
</gene>
<comment type="caution">
    <text evidence="1">The sequence shown here is derived from an EMBL/GenBank/DDBJ whole genome shotgun (WGS) entry which is preliminary data.</text>
</comment>